<gene>
    <name evidence="1" type="ORF">SAMN05421540_10656</name>
</gene>
<keyword evidence="2" id="KW-1185">Reference proteome</keyword>
<proteinExistence type="predicted"/>
<dbReference type="AlphaFoldDB" id="A0A1H4BI89"/>
<sequence length="225" mass="26516">MKFRDHFNNISTRKSYLRFSSYKTYILNYKFKNADIELHHTGSIYDEKQKALIIPNFEFYQSSISEDKRLADFGKLKIIIQLEACIKNYKPKQIIFLGGLRFHINEALENLKEFKSKFEKAHFFYISSEENAFLEDFKHIGIECLSELNFKDFKVTYRHDKSDETVIFSADNFIEINQENLPCFCETKTGFSLPTFATNNVSNKIEAKDYQSVFAIKNDQILSDH</sequence>
<reference evidence="1 2" key="1">
    <citation type="submission" date="2016-10" db="EMBL/GenBank/DDBJ databases">
        <authorList>
            <person name="de Groot N.N."/>
        </authorList>
    </citation>
    <scope>NUCLEOTIDE SEQUENCE [LARGE SCALE GENOMIC DNA]</scope>
    <source>
        <strain evidence="1 2">DSM 23581</strain>
    </source>
</reference>
<dbReference type="STRING" id="908615.SAMN05421540_10656"/>
<dbReference type="EMBL" id="FNQF01000006">
    <property type="protein sequence ID" value="SEA47925.1"/>
    <property type="molecule type" value="Genomic_DNA"/>
</dbReference>
<dbReference type="Proteomes" id="UP000198820">
    <property type="component" value="Unassembled WGS sequence"/>
</dbReference>
<evidence type="ECO:0000313" key="2">
    <source>
        <dbReference type="Proteomes" id="UP000198820"/>
    </source>
</evidence>
<accession>A0A1H4BI89</accession>
<organism evidence="1 2">
    <name type="scientific">Psychroflexus halocasei</name>
    <dbReference type="NCBI Taxonomy" id="908615"/>
    <lineage>
        <taxon>Bacteria</taxon>
        <taxon>Pseudomonadati</taxon>
        <taxon>Bacteroidota</taxon>
        <taxon>Flavobacteriia</taxon>
        <taxon>Flavobacteriales</taxon>
        <taxon>Flavobacteriaceae</taxon>
        <taxon>Psychroflexus</taxon>
    </lineage>
</organism>
<name>A0A1H4BI89_9FLAO</name>
<protein>
    <submittedName>
        <fullName evidence="1">Uncharacterized protein</fullName>
    </submittedName>
</protein>
<evidence type="ECO:0000313" key="1">
    <source>
        <dbReference type="EMBL" id="SEA47925.1"/>
    </source>
</evidence>